<dbReference type="Proteomes" id="UP000634660">
    <property type="component" value="Unassembled WGS sequence"/>
</dbReference>
<accession>A0A918VCW8</accession>
<reference evidence="2" key="1">
    <citation type="journal article" date="2014" name="Int. J. Syst. Evol. Microbiol.">
        <title>Complete genome sequence of Corynebacterium casei LMG S-19264T (=DSM 44701T), isolated from a smear-ripened cheese.</title>
        <authorList>
            <consortium name="US DOE Joint Genome Institute (JGI-PGF)"/>
            <person name="Walter F."/>
            <person name="Albersmeier A."/>
            <person name="Kalinowski J."/>
            <person name="Ruckert C."/>
        </authorList>
    </citation>
    <scope>NUCLEOTIDE SEQUENCE</scope>
    <source>
        <strain evidence="2">JCM 4834</strain>
    </source>
</reference>
<evidence type="ECO:0000313" key="2">
    <source>
        <dbReference type="EMBL" id="GGZ89019.1"/>
    </source>
</evidence>
<dbReference type="Gene3D" id="1.10.357.10">
    <property type="entry name" value="Tetracycline Repressor, domain 2"/>
    <property type="match status" value="1"/>
</dbReference>
<evidence type="ECO:0000256" key="1">
    <source>
        <dbReference type="SAM" id="MobiDB-lite"/>
    </source>
</evidence>
<feature type="region of interest" description="Disordered" evidence="1">
    <location>
        <begin position="1"/>
        <end position="20"/>
    </location>
</feature>
<name>A0A918VCW8_9ACTN</name>
<evidence type="ECO:0000313" key="3">
    <source>
        <dbReference type="Proteomes" id="UP000634660"/>
    </source>
</evidence>
<reference evidence="2" key="2">
    <citation type="submission" date="2020-09" db="EMBL/GenBank/DDBJ databases">
        <authorList>
            <person name="Sun Q."/>
            <person name="Ohkuma M."/>
        </authorList>
    </citation>
    <scope>NUCLEOTIDE SEQUENCE</scope>
    <source>
        <strain evidence="2">JCM 4834</strain>
    </source>
</reference>
<comment type="caution">
    <text evidence="2">The sequence shown here is derived from an EMBL/GenBank/DDBJ whole genome shotgun (WGS) entry which is preliminary data.</text>
</comment>
<sequence>MDAGLVQQFGEGRRDIGAGDPAVELGRAEGDGARAGIVGEQGRSVDQPVQVAAAEGDAPPLLERTTDAVLAPLSYRAVFTDEPLIPAWERTLVSHLLPD</sequence>
<dbReference type="EMBL" id="BMVX01000027">
    <property type="protein sequence ID" value="GGZ89019.1"/>
    <property type="molecule type" value="Genomic_DNA"/>
</dbReference>
<proteinExistence type="predicted"/>
<dbReference type="AlphaFoldDB" id="A0A918VCW8"/>
<organism evidence="2 3">
    <name type="scientific">Streptomyces subrutilus</name>
    <dbReference type="NCBI Taxonomy" id="36818"/>
    <lineage>
        <taxon>Bacteria</taxon>
        <taxon>Bacillati</taxon>
        <taxon>Actinomycetota</taxon>
        <taxon>Actinomycetes</taxon>
        <taxon>Kitasatosporales</taxon>
        <taxon>Streptomycetaceae</taxon>
        <taxon>Streptomyces</taxon>
    </lineage>
</organism>
<gene>
    <name evidence="2" type="ORF">GCM10010371_56200</name>
</gene>
<protein>
    <submittedName>
        <fullName evidence="2">Uncharacterized protein</fullName>
    </submittedName>
</protein>